<dbReference type="EMBL" id="BSOY01000010">
    <property type="protein sequence ID" value="GLS00768.1"/>
    <property type="molecule type" value="Genomic_DNA"/>
</dbReference>
<reference evidence="3" key="1">
    <citation type="journal article" date="2019" name="Int. J. Syst. Evol. Microbiol.">
        <title>The Global Catalogue of Microorganisms (GCM) 10K type strain sequencing project: providing services to taxonomists for standard genome sequencing and annotation.</title>
        <authorList>
            <consortium name="The Broad Institute Genomics Platform"/>
            <consortium name="The Broad Institute Genome Sequencing Center for Infectious Disease"/>
            <person name="Wu L."/>
            <person name="Ma J."/>
        </authorList>
    </citation>
    <scope>NUCLEOTIDE SEQUENCE [LARGE SCALE GENOMIC DNA]</scope>
    <source>
        <strain evidence="3">NBRC 110107</strain>
    </source>
</reference>
<evidence type="ECO:0000259" key="1">
    <source>
        <dbReference type="Pfam" id="PF03713"/>
    </source>
</evidence>
<dbReference type="InterPro" id="IPR012347">
    <property type="entry name" value="Ferritin-like"/>
</dbReference>
<name>A0ABQ6BLN5_9CAUL</name>
<dbReference type="PANTHER" id="PTHR36933:SF1">
    <property type="entry name" value="SLL0788 PROTEIN"/>
    <property type="match status" value="1"/>
</dbReference>
<accession>A0ABQ6BLN5</accession>
<organism evidence="2 3">
    <name type="scientific">Brevundimonas denitrificans</name>
    <dbReference type="NCBI Taxonomy" id="1443434"/>
    <lineage>
        <taxon>Bacteria</taxon>
        <taxon>Pseudomonadati</taxon>
        <taxon>Pseudomonadota</taxon>
        <taxon>Alphaproteobacteria</taxon>
        <taxon>Caulobacterales</taxon>
        <taxon>Caulobacteraceae</taxon>
        <taxon>Brevundimonas</taxon>
    </lineage>
</organism>
<dbReference type="Gene3D" id="1.20.1260.10">
    <property type="match status" value="1"/>
</dbReference>
<proteinExistence type="predicted"/>
<gene>
    <name evidence="2" type="ORF">GCM10007859_07760</name>
</gene>
<keyword evidence="3" id="KW-1185">Reference proteome</keyword>
<dbReference type="PANTHER" id="PTHR36933">
    <property type="entry name" value="SLL0788 PROTEIN"/>
    <property type="match status" value="1"/>
</dbReference>
<evidence type="ECO:0000313" key="2">
    <source>
        <dbReference type="EMBL" id="GLS00768.1"/>
    </source>
</evidence>
<dbReference type="RefSeq" id="WP_284221346.1">
    <property type="nucleotide sequence ID" value="NZ_BSOY01000010.1"/>
</dbReference>
<feature type="domain" description="DUF305" evidence="1">
    <location>
        <begin position="51"/>
        <end position="135"/>
    </location>
</feature>
<comment type="caution">
    <text evidence="2">The sequence shown here is derived from an EMBL/GenBank/DDBJ whole genome shotgun (WGS) entry which is preliminary data.</text>
</comment>
<dbReference type="InterPro" id="IPR005183">
    <property type="entry name" value="DUF305_CopM-like"/>
</dbReference>
<dbReference type="Pfam" id="PF03713">
    <property type="entry name" value="DUF305"/>
    <property type="match status" value="1"/>
</dbReference>
<dbReference type="PROSITE" id="PS51257">
    <property type="entry name" value="PROKAR_LIPOPROTEIN"/>
    <property type="match status" value="1"/>
</dbReference>
<sequence length="143" mass="14818">MRLAPIALTTLTLTLSACDGGGDPVQQALRDASAENHAATVQEGVVSAPAHAADHGATPGDEAFAASEAAMHTGMARASGATVDEAYIAKMIEHHRGAVAMADVALAQSRDPEIRRMAGLVKDAQTREIAEMRAWRPAARPAP</sequence>
<protein>
    <recommendedName>
        <fullName evidence="1">DUF305 domain-containing protein</fullName>
    </recommendedName>
</protein>
<evidence type="ECO:0000313" key="3">
    <source>
        <dbReference type="Proteomes" id="UP001156921"/>
    </source>
</evidence>
<dbReference type="Proteomes" id="UP001156921">
    <property type="component" value="Unassembled WGS sequence"/>
</dbReference>